<dbReference type="InterPro" id="IPR027417">
    <property type="entry name" value="P-loop_NTPase"/>
</dbReference>
<dbReference type="Pfam" id="PF25601">
    <property type="entry name" value="AAA_lid_14"/>
    <property type="match status" value="1"/>
</dbReference>
<evidence type="ECO:0000256" key="1">
    <source>
        <dbReference type="ARBA" id="ARBA00022741"/>
    </source>
</evidence>
<dbReference type="InterPro" id="IPR003593">
    <property type="entry name" value="AAA+_ATPase"/>
</dbReference>
<dbReference type="CDD" id="cd00009">
    <property type="entry name" value="AAA"/>
    <property type="match status" value="1"/>
</dbReference>
<keyword evidence="1" id="KW-0547">Nucleotide-binding</keyword>
<dbReference type="InterPro" id="IPR029016">
    <property type="entry name" value="GAF-like_dom_sf"/>
</dbReference>
<gene>
    <name evidence="7" type="ORF">Ctaglu_30750</name>
</gene>
<dbReference type="PANTHER" id="PTHR32071:SF57">
    <property type="entry name" value="C4-DICARBOXYLATE TRANSPORT TRANSCRIPTIONAL REGULATORY PROTEIN DCTD"/>
    <property type="match status" value="1"/>
</dbReference>
<dbReference type="FunFam" id="3.40.50.300:FF:000006">
    <property type="entry name" value="DNA-binding transcriptional regulator NtrC"/>
    <property type="match status" value="1"/>
</dbReference>
<keyword evidence="4" id="KW-0238">DNA-binding</keyword>
<dbReference type="GO" id="GO:0006355">
    <property type="term" value="P:regulation of DNA-templated transcription"/>
    <property type="evidence" value="ECO:0007669"/>
    <property type="project" value="InterPro"/>
</dbReference>
<dbReference type="SUPFAM" id="SSF46689">
    <property type="entry name" value="Homeodomain-like"/>
    <property type="match status" value="1"/>
</dbReference>
<dbReference type="InterPro" id="IPR025944">
    <property type="entry name" value="Sigma_54_int_dom_CS"/>
</dbReference>
<dbReference type="PROSITE" id="PS00675">
    <property type="entry name" value="SIGMA54_INTERACT_1"/>
    <property type="match status" value="1"/>
</dbReference>
<dbReference type="InterPro" id="IPR025662">
    <property type="entry name" value="Sigma_54_int_dom_ATP-bd_1"/>
</dbReference>
<dbReference type="Gene3D" id="3.40.50.300">
    <property type="entry name" value="P-loop containing nucleotide triphosphate hydrolases"/>
    <property type="match status" value="1"/>
</dbReference>
<dbReference type="InterPro" id="IPR002197">
    <property type="entry name" value="HTH_Fis"/>
</dbReference>
<evidence type="ECO:0000259" key="6">
    <source>
        <dbReference type="PROSITE" id="PS50045"/>
    </source>
</evidence>
<evidence type="ECO:0000256" key="5">
    <source>
        <dbReference type="ARBA" id="ARBA00023163"/>
    </source>
</evidence>
<dbReference type="InterPro" id="IPR002078">
    <property type="entry name" value="Sigma_54_int"/>
</dbReference>
<comment type="caution">
    <text evidence="7">The sequence shown here is derived from an EMBL/GenBank/DDBJ whole genome shotgun (WGS) entry which is preliminary data.</text>
</comment>
<evidence type="ECO:0000313" key="8">
    <source>
        <dbReference type="Proteomes" id="UP000287872"/>
    </source>
</evidence>
<evidence type="ECO:0000313" key="7">
    <source>
        <dbReference type="EMBL" id="GCD11452.1"/>
    </source>
</evidence>
<name>A0A401UPI5_9CLOT</name>
<keyword evidence="3" id="KW-0805">Transcription regulation</keyword>
<dbReference type="Pfam" id="PF02954">
    <property type="entry name" value="HTH_8"/>
    <property type="match status" value="1"/>
</dbReference>
<organism evidence="7 8">
    <name type="scientific">Clostridium tagluense</name>
    <dbReference type="NCBI Taxonomy" id="360422"/>
    <lineage>
        <taxon>Bacteria</taxon>
        <taxon>Bacillati</taxon>
        <taxon>Bacillota</taxon>
        <taxon>Clostridia</taxon>
        <taxon>Eubacteriales</taxon>
        <taxon>Clostridiaceae</taxon>
        <taxon>Clostridium</taxon>
    </lineage>
</organism>
<dbReference type="InterPro" id="IPR058031">
    <property type="entry name" value="AAA_lid_NorR"/>
</dbReference>
<feature type="domain" description="Sigma-54 factor interaction" evidence="6">
    <location>
        <begin position="272"/>
        <end position="504"/>
    </location>
</feature>
<dbReference type="GO" id="GO:0043565">
    <property type="term" value="F:sequence-specific DNA binding"/>
    <property type="evidence" value="ECO:0007669"/>
    <property type="project" value="InterPro"/>
</dbReference>
<dbReference type="SMART" id="SM00382">
    <property type="entry name" value="AAA"/>
    <property type="match status" value="1"/>
</dbReference>
<dbReference type="PROSITE" id="PS00688">
    <property type="entry name" value="SIGMA54_INTERACT_3"/>
    <property type="match status" value="1"/>
</dbReference>
<dbReference type="AlphaFoldDB" id="A0A401UPI5"/>
<evidence type="ECO:0000256" key="2">
    <source>
        <dbReference type="ARBA" id="ARBA00022840"/>
    </source>
</evidence>
<dbReference type="Gene3D" id="1.10.8.60">
    <property type="match status" value="1"/>
</dbReference>
<keyword evidence="8" id="KW-1185">Reference proteome</keyword>
<evidence type="ECO:0000256" key="3">
    <source>
        <dbReference type="ARBA" id="ARBA00023015"/>
    </source>
</evidence>
<sequence length="585" mass="66939">MNSILKNIQEAVIKYANIISQILQVEVEIVDDNLIRIAGTGIYKDKIDEDISKEGYVYRKVIKSGESQIIYEPGKDKLCIPCPKRELCGEEFEMSTPIKLNEDTIGVIGLICSNNDQKEHLMASFDIYMAFLHQISEFISSTAYEKREKMRAQTLLQLLNFVVDKIEQGVIILDKDNCITNINENGLKELNLSGNFINHKVQIKIGGDNVFDLQEYKLMVDKEVFFVIGSIYPIKFNEAQYDRMFFFQDAKKFKEKLSNFTAFNKIIKSVDIFGKSEQILKLKQKVKKIAMSSSTVLITGESGTGKEMFARAIHDESNRKDKPFIAINCGAIPDMLLESELFGYAKGAFTGADPMGKMGKFEFASKGTILLDEIGDMPLYLQAKLLRVLQERSITRIGSNKTIDIDVRVIAATNKDLVKAIKENKFREDLYYRLNVIPLEIPPLRERKEDIKLLIETFIEKYCSLFNKNFLDIKLGGDIWQIFYNYEWPGNVRELENTVEYIINMMGTDGIITKEILPKSIFHNTINIFNNEDEIYTLKYLEKNAIKNALEKCGETTEGKKNAAMKLGIGIATLYRKIEEYNLSK</sequence>
<dbReference type="Gene3D" id="1.10.10.60">
    <property type="entry name" value="Homeodomain-like"/>
    <property type="match status" value="1"/>
</dbReference>
<dbReference type="Pfam" id="PF00158">
    <property type="entry name" value="Sigma54_activat"/>
    <property type="match status" value="1"/>
</dbReference>
<dbReference type="EMBL" id="BHYK01000018">
    <property type="protein sequence ID" value="GCD11452.1"/>
    <property type="molecule type" value="Genomic_DNA"/>
</dbReference>
<dbReference type="PROSITE" id="PS50045">
    <property type="entry name" value="SIGMA54_INTERACT_4"/>
    <property type="match status" value="1"/>
</dbReference>
<accession>A0A401UPI5</accession>
<keyword evidence="2" id="KW-0067">ATP-binding</keyword>
<dbReference type="GO" id="GO:0005524">
    <property type="term" value="F:ATP binding"/>
    <property type="evidence" value="ECO:0007669"/>
    <property type="project" value="UniProtKB-KW"/>
</dbReference>
<dbReference type="Gene3D" id="3.30.450.40">
    <property type="match status" value="1"/>
</dbReference>
<protein>
    <submittedName>
        <fullName evidence="7">ATPase AAA</fullName>
    </submittedName>
</protein>
<dbReference type="SUPFAM" id="SSF52540">
    <property type="entry name" value="P-loop containing nucleoside triphosphate hydrolases"/>
    <property type="match status" value="1"/>
</dbReference>
<reference evidence="7 8" key="1">
    <citation type="submission" date="2018-11" db="EMBL/GenBank/DDBJ databases">
        <title>Genome sequencing and assembly of Clostridium tagluense strain A121.</title>
        <authorList>
            <person name="Murakami T."/>
            <person name="Segawa T."/>
            <person name="Shcherbakova V.A."/>
            <person name="Mori H."/>
            <person name="Yoshimura Y."/>
        </authorList>
    </citation>
    <scope>NUCLEOTIDE SEQUENCE [LARGE SCALE GENOMIC DNA]</scope>
    <source>
        <strain evidence="7 8">A121</strain>
    </source>
</reference>
<dbReference type="InterPro" id="IPR025943">
    <property type="entry name" value="Sigma_54_int_dom_ATP-bd_2"/>
</dbReference>
<dbReference type="PROSITE" id="PS00676">
    <property type="entry name" value="SIGMA54_INTERACT_2"/>
    <property type="match status" value="1"/>
</dbReference>
<dbReference type="PANTHER" id="PTHR32071">
    <property type="entry name" value="TRANSCRIPTIONAL REGULATORY PROTEIN"/>
    <property type="match status" value="1"/>
</dbReference>
<dbReference type="RefSeq" id="WP_233439807.1">
    <property type="nucleotide sequence ID" value="NZ_BHYK01000018.1"/>
</dbReference>
<dbReference type="InterPro" id="IPR009057">
    <property type="entry name" value="Homeodomain-like_sf"/>
</dbReference>
<keyword evidence="5" id="KW-0804">Transcription</keyword>
<evidence type="ECO:0000256" key="4">
    <source>
        <dbReference type="ARBA" id="ARBA00023125"/>
    </source>
</evidence>
<proteinExistence type="predicted"/>
<dbReference type="Proteomes" id="UP000287872">
    <property type="component" value="Unassembled WGS sequence"/>
</dbReference>